<dbReference type="KEGG" id="cam:101492441"/>
<reference evidence="12" key="2">
    <citation type="submission" date="2025-08" db="UniProtKB">
        <authorList>
            <consortium name="RefSeq"/>
        </authorList>
    </citation>
    <scope>IDENTIFICATION</scope>
    <source>
        <tissue evidence="12">Etiolated seedlings</tissue>
    </source>
</reference>
<dbReference type="PRINTS" id="PR00682">
    <property type="entry name" value="IPNSYNTHASE"/>
</dbReference>
<evidence type="ECO:0000256" key="5">
    <source>
        <dbReference type="ARBA" id="ARBA00023004"/>
    </source>
</evidence>
<comment type="similarity">
    <text evidence="7">Belongs to the iron/ascorbate-dependent oxidoreductase family. GA20OX subfamily.</text>
</comment>
<dbReference type="RefSeq" id="XP_004502957.1">
    <property type="nucleotide sequence ID" value="XM_004502900.3"/>
</dbReference>
<dbReference type="InterPro" id="IPR044861">
    <property type="entry name" value="IPNS-like_FE2OG_OXY"/>
</dbReference>
<dbReference type="PaxDb" id="3827-XP_004502957.1"/>
<evidence type="ECO:0000256" key="3">
    <source>
        <dbReference type="ARBA" id="ARBA00022723"/>
    </source>
</evidence>
<evidence type="ECO:0000256" key="4">
    <source>
        <dbReference type="ARBA" id="ARBA00023002"/>
    </source>
</evidence>
<dbReference type="eggNOG" id="KOG0143">
    <property type="taxonomic scope" value="Eukaryota"/>
</dbReference>
<dbReference type="GO" id="GO:0045544">
    <property type="term" value="F:gibberellin 20-oxidase activity"/>
    <property type="evidence" value="ECO:0007669"/>
    <property type="project" value="UniProtKB-ARBA"/>
</dbReference>
<evidence type="ECO:0000256" key="2">
    <source>
        <dbReference type="ARBA" id="ARBA00004972"/>
    </source>
</evidence>
<keyword evidence="11" id="KW-1185">Reference proteome</keyword>
<dbReference type="InterPro" id="IPR027443">
    <property type="entry name" value="IPNS-like_sf"/>
</dbReference>
<dbReference type="Pfam" id="PF14226">
    <property type="entry name" value="DIOX_N"/>
    <property type="match status" value="1"/>
</dbReference>
<keyword evidence="5 9" id="KW-0408">Iron</keyword>
<evidence type="ECO:0000256" key="7">
    <source>
        <dbReference type="ARBA" id="ARBA00043997"/>
    </source>
</evidence>
<evidence type="ECO:0000313" key="11">
    <source>
        <dbReference type="Proteomes" id="UP000087171"/>
    </source>
</evidence>
<dbReference type="SUPFAM" id="SSF51197">
    <property type="entry name" value="Clavaminate synthase-like"/>
    <property type="match status" value="1"/>
</dbReference>
<protein>
    <submittedName>
        <fullName evidence="12">Gibberellin 20 oxidase 2-like</fullName>
    </submittedName>
</protein>
<keyword evidence="4 9" id="KW-0560">Oxidoreductase</keyword>
<keyword evidence="3 9" id="KW-0479">Metal-binding</keyword>
<evidence type="ECO:0000259" key="10">
    <source>
        <dbReference type="PROSITE" id="PS51471"/>
    </source>
</evidence>
<evidence type="ECO:0000256" key="1">
    <source>
        <dbReference type="ARBA" id="ARBA00001961"/>
    </source>
</evidence>
<reference evidence="11" key="1">
    <citation type="journal article" date="2013" name="Nat. Biotechnol.">
        <title>Draft genome sequence of chickpea (Cicer arietinum) provides a resource for trait improvement.</title>
        <authorList>
            <person name="Varshney R.K."/>
            <person name="Song C."/>
            <person name="Saxena R.K."/>
            <person name="Azam S."/>
            <person name="Yu S."/>
            <person name="Sharpe A.G."/>
            <person name="Cannon S."/>
            <person name="Baek J."/>
            <person name="Rosen B.D."/>
            <person name="Tar'an B."/>
            <person name="Millan T."/>
            <person name="Zhang X."/>
            <person name="Ramsay L.D."/>
            <person name="Iwata A."/>
            <person name="Wang Y."/>
            <person name="Nelson W."/>
            <person name="Farmer A.D."/>
            <person name="Gaur P.M."/>
            <person name="Soderlund C."/>
            <person name="Penmetsa R.V."/>
            <person name="Xu C."/>
            <person name="Bharti A.K."/>
            <person name="He W."/>
            <person name="Winter P."/>
            <person name="Zhao S."/>
            <person name="Hane J.K."/>
            <person name="Carrasquilla-Garcia N."/>
            <person name="Condie J.A."/>
            <person name="Upadhyaya H.D."/>
            <person name="Luo M.C."/>
            <person name="Thudi M."/>
            <person name="Gowda C.L."/>
            <person name="Singh N.P."/>
            <person name="Lichtenzveig J."/>
            <person name="Gali K.K."/>
            <person name="Rubio J."/>
            <person name="Nadarajan N."/>
            <person name="Dolezel J."/>
            <person name="Bansal K.C."/>
            <person name="Xu X."/>
            <person name="Edwards D."/>
            <person name="Zhang G."/>
            <person name="Kahl G."/>
            <person name="Gil J."/>
            <person name="Singh K.B."/>
            <person name="Datta S.K."/>
            <person name="Jackson S.A."/>
            <person name="Wang J."/>
            <person name="Cook D.R."/>
        </authorList>
    </citation>
    <scope>NUCLEOTIDE SEQUENCE [LARGE SCALE GENOMIC DNA]</scope>
    <source>
        <strain evidence="11">cv. CDC Frontier</strain>
    </source>
</reference>
<name>A0A1S2YDU7_CICAR</name>
<comment type="cofactor">
    <cofactor evidence="1">
        <name>L-ascorbate</name>
        <dbReference type="ChEBI" id="CHEBI:38290"/>
    </cofactor>
</comment>
<dbReference type="PANTHER" id="PTHR47990">
    <property type="entry name" value="2-OXOGLUTARATE (2OG) AND FE(II)-DEPENDENT OXYGENASE SUPERFAMILY PROTEIN-RELATED"/>
    <property type="match status" value="1"/>
</dbReference>
<organism evidence="11 12">
    <name type="scientific">Cicer arietinum</name>
    <name type="common">Chickpea</name>
    <name type="synonym">Garbanzo</name>
    <dbReference type="NCBI Taxonomy" id="3827"/>
    <lineage>
        <taxon>Eukaryota</taxon>
        <taxon>Viridiplantae</taxon>
        <taxon>Streptophyta</taxon>
        <taxon>Embryophyta</taxon>
        <taxon>Tracheophyta</taxon>
        <taxon>Spermatophyta</taxon>
        <taxon>Magnoliopsida</taxon>
        <taxon>eudicotyledons</taxon>
        <taxon>Gunneridae</taxon>
        <taxon>Pentapetalae</taxon>
        <taxon>rosids</taxon>
        <taxon>fabids</taxon>
        <taxon>Fabales</taxon>
        <taxon>Fabaceae</taxon>
        <taxon>Papilionoideae</taxon>
        <taxon>50 kb inversion clade</taxon>
        <taxon>NPAAA clade</taxon>
        <taxon>Hologalegina</taxon>
        <taxon>IRL clade</taxon>
        <taxon>Cicereae</taxon>
        <taxon>Cicer</taxon>
    </lineage>
</organism>
<dbReference type="AlphaFoldDB" id="A0A1S2YDU7"/>
<proteinExistence type="inferred from homology"/>
<dbReference type="GO" id="GO:0009686">
    <property type="term" value="P:gibberellin biosynthetic process"/>
    <property type="evidence" value="ECO:0007669"/>
    <property type="project" value="UniProtKB-ARBA"/>
</dbReference>
<dbReference type="Proteomes" id="UP000087171">
    <property type="component" value="Chromosome Ca5"/>
</dbReference>
<gene>
    <name evidence="12" type="primary">LOC101492441</name>
</gene>
<evidence type="ECO:0000256" key="6">
    <source>
        <dbReference type="ARBA" id="ARBA00037909"/>
    </source>
</evidence>
<sequence>MQMAPIMNSNTSTLVLYPASQTEEPKEENMVSIFDSNLLKKQLNIPKEFIWPSMDLVNTTQEELKEPLIDLSIMKSGDEEAISSAAELVRKACFKHGFFQVINHGVDQDLIHDAYCEMDSIFKLPINKKLSAKREHGRVSGYSGAHADRYSTKLPWKETFSFLYNHQNNSNSQIVNYFQSILGEDFQHTGLVYEKYCKAMKELSLVIMELLAISLGVDRLYYRRYFEDGESIMRCNYYPPCKNSSVTLGTGPHSDPTSLTILHQDQVGGLEVFADNKWVAVRPRHEALVINIGDTFMALSNGRFKSCLHRALVNKYRERRSLVFFVCPREDKVVKPHENLLRKNEERKYPDFTWSTLLEFTQNHYRADVATLQNFFHSHHSSPNLSNI</sequence>
<dbReference type="Pfam" id="PF03171">
    <property type="entry name" value="2OG-FeII_Oxy"/>
    <property type="match status" value="1"/>
</dbReference>
<feature type="domain" description="Fe2OG dioxygenase" evidence="10">
    <location>
        <begin position="228"/>
        <end position="328"/>
    </location>
</feature>
<dbReference type="OrthoDB" id="288590at2759"/>
<dbReference type="FunFam" id="2.60.120.330:FF:000003">
    <property type="entry name" value="Gibberellin 20 oxidase 2"/>
    <property type="match status" value="1"/>
</dbReference>
<dbReference type="InterPro" id="IPR026992">
    <property type="entry name" value="DIOX_N"/>
</dbReference>
<comment type="pathway">
    <text evidence="2">Hormone biosynthesis.</text>
</comment>
<dbReference type="InterPro" id="IPR005123">
    <property type="entry name" value="Oxoglu/Fe-dep_dioxygenase_dom"/>
</dbReference>
<accession>A0A1S2YDU7</accession>
<comment type="catalytic activity">
    <reaction evidence="8">
        <text>gibberellin A12 + 2 2-oxoglutarate + 3 O2 + H(+) = gibberellin A9 + 2 succinate + 3 CO2 + 2 H2O</text>
        <dbReference type="Rhea" id="RHEA:60772"/>
        <dbReference type="ChEBI" id="CHEBI:15377"/>
        <dbReference type="ChEBI" id="CHEBI:15378"/>
        <dbReference type="ChEBI" id="CHEBI:15379"/>
        <dbReference type="ChEBI" id="CHEBI:16526"/>
        <dbReference type="ChEBI" id="CHEBI:16810"/>
        <dbReference type="ChEBI" id="CHEBI:30031"/>
        <dbReference type="ChEBI" id="CHEBI:58627"/>
        <dbReference type="ChEBI" id="CHEBI:73255"/>
    </reaction>
    <physiologicalReaction direction="left-to-right" evidence="8">
        <dbReference type="Rhea" id="RHEA:60773"/>
    </physiologicalReaction>
</comment>
<dbReference type="GO" id="GO:0046872">
    <property type="term" value="F:metal ion binding"/>
    <property type="evidence" value="ECO:0007669"/>
    <property type="project" value="UniProtKB-KW"/>
</dbReference>
<evidence type="ECO:0000256" key="8">
    <source>
        <dbReference type="ARBA" id="ARBA00050508"/>
    </source>
</evidence>
<dbReference type="STRING" id="3827.A0A1S2YDU7"/>
<dbReference type="InterPro" id="IPR050231">
    <property type="entry name" value="Iron_ascorbate_oxido_reductase"/>
</dbReference>
<dbReference type="PROSITE" id="PS51471">
    <property type="entry name" value="FE2OG_OXY"/>
    <property type="match status" value="1"/>
</dbReference>
<dbReference type="Gene3D" id="2.60.120.330">
    <property type="entry name" value="B-lactam Antibiotic, Isopenicillin N Synthase, Chain"/>
    <property type="match status" value="1"/>
</dbReference>
<evidence type="ECO:0000313" key="12">
    <source>
        <dbReference type="RefSeq" id="XP_004502957.1"/>
    </source>
</evidence>
<dbReference type="GeneID" id="101492441"/>
<evidence type="ECO:0000256" key="9">
    <source>
        <dbReference type="RuleBase" id="RU003682"/>
    </source>
</evidence>
<comment type="pathway">
    <text evidence="6">Plant hormone biosynthesis; gibberellin biosynthesis.</text>
</comment>